<proteinExistence type="predicted"/>
<comment type="caution">
    <text evidence="1">The sequence shown here is derived from an EMBL/GenBank/DDBJ whole genome shotgun (WGS) entry which is preliminary data.</text>
</comment>
<organism evidence="1">
    <name type="scientific">Ignisphaera aggregans</name>
    <dbReference type="NCBI Taxonomy" id="334771"/>
    <lineage>
        <taxon>Archaea</taxon>
        <taxon>Thermoproteota</taxon>
        <taxon>Thermoprotei</taxon>
        <taxon>Desulfurococcales</taxon>
        <taxon>Desulfurococcaceae</taxon>
        <taxon>Ignisphaera</taxon>
    </lineage>
</organism>
<gene>
    <name evidence="1" type="ORF">ENV14_02940</name>
</gene>
<sequence length="167" mass="18969">MSSWNKKRILPVITKLLRDLNLAEEYDGSSMEFKIVVQKLCYLTQKIGGLDFGLKFEWLSRGPYSRSLQNYYHAILQYLLHSSNDTSLNEAESLAISKVENFLNTIKTALGTLNVEILEAVASLIMLCSDVYPVPEDPVNELLKRKGLSKEFVLRIFEVIKGYGICT</sequence>
<reference evidence="1" key="1">
    <citation type="journal article" date="2020" name="mSystems">
        <title>Genome- and Community-Level Interaction Insights into Carbon Utilization and Element Cycling Functions of Hydrothermarchaeota in Hydrothermal Sediment.</title>
        <authorList>
            <person name="Zhou Z."/>
            <person name="Liu Y."/>
            <person name="Xu W."/>
            <person name="Pan J."/>
            <person name="Luo Z.H."/>
            <person name="Li M."/>
        </authorList>
    </citation>
    <scope>NUCLEOTIDE SEQUENCE [LARGE SCALE GENOMIC DNA]</scope>
    <source>
        <strain evidence="1">SpSt-732</strain>
    </source>
</reference>
<protein>
    <submittedName>
        <fullName evidence="1">Uncharacterized protein</fullName>
    </submittedName>
</protein>
<evidence type="ECO:0000313" key="1">
    <source>
        <dbReference type="EMBL" id="HGI87339.1"/>
    </source>
</evidence>
<name>A0A7C4BBJ8_9CREN</name>
<accession>A0A7C4BBJ8</accession>
<dbReference type="AlphaFoldDB" id="A0A7C4BBJ8"/>
<dbReference type="EMBL" id="DTFF01000024">
    <property type="protein sequence ID" value="HGI87339.1"/>
    <property type="molecule type" value="Genomic_DNA"/>
</dbReference>